<accession>A0A4U5NVK8</accession>
<dbReference type="AlphaFoldDB" id="A0A4U5NVK8"/>
<dbReference type="PANTHER" id="PTHR45951:SF3">
    <property type="entry name" value="PROTEIN DISPATCHED"/>
    <property type="match status" value="1"/>
</dbReference>
<feature type="region of interest" description="Disordered" evidence="6">
    <location>
        <begin position="48"/>
        <end position="78"/>
    </location>
</feature>
<dbReference type="GO" id="GO:0007224">
    <property type="term" value="P:smoothened signaling pathway"/>
    <property type="evidence" value="ECO:0007669"/>
    <property type="project" value="TreeGrafter"/>
</dbReference>
<keyword evidence="2 7" id="KW-0812">Transmembrane</keyword>
<evidence type="ECO:0000256" key="1">
    <source>
        <dbReference type="ARBA" id="ARBA00004141"/>
    </source>
</evidence>
<keyword evidence="5" id="KW-0325">Glycoprotein</keyword>
<organism evidence="8 9">
    <name type="scientific">Steinernema carpocapsae</name>
    <name type="common">Entomopathogenic nematode</name>
    <dbReference type="NCBI Taxonomy" id="34508"/>
    <lineage>
        <taxon>Eukaryota</taxon>
        <taxon>Metazoa</taxon>
        <taxon>Ecdysozoa</taxon>
        <taxon>Nematoda</taxon>
        <taxon>Chromadorea</taxon>
        <taxon>Rhabditida</taxon>
        <taxon>Tylenchina</taxon>
        <taxon>Panagrolaimomorpha</taxon>
        <taxon>Strongyloidoidea</taxon>
        <taxon>Steinernematidae</taxon>
        <taxon>Steinernema</taxon>
    </lineage>
</organism>
<evidence type="ECO:0000256" key="2">
    <source>
        <dbReference type="ARBA" id="ARBA00022692"/>
    </source>
</evidence>
<dbReference type="GO" id="GO:0016020">
    <property type="term" value="C:membrane"/>
    <property type="evidence" value="ECO:0007669"/>
    <property type="project" value="UniProtKB-SubCell"/>
</dbReference>
<evidence type="ECO:0000256" key="5">
    <source>
        <dbReference type="ARBA" id="ARBA00023180"/>
    </source>
</evidence>
<feature type="transmembrane region" description="Helical" evidence="7">
    <location>
        <begin position="189"/>
        <end position="210"/>
    </location>
</feature>
<dbReference type="EMBL" id="AZBU02000003">
    <property type="protein sequence ID" value="TKR87254.1"/>
    <property type="molecule type" value="Genomic_DNA"/>
</dbReference>
<evidence type="ECO:0000313" key="8">
    <source>
        <dbReference type="EMBL" id="TKR87254.1"/>
    </source>
</evidence>
<name>A0A4U5NVK8_STECR</name>
<dbReference type="STRING" id="34508.A0A4U5NVK8"/>
<evidence type="ECO:0008006" key="10">
    <source>
        <dbReference type="Google" id="ProtNLM"/>
    </source>
</evidence>
<dbReference type="PANTHER" id="PTHR45951">
    <property type="entry name" value="PROTEIN DISPATCHED-RELATED"/>
    <property type="match status" value="1"/>
</dbReference>
<evidence type="ECO:0000256" key="7">
    <source>
        <dbReference type="SAM" id="Phobius"/>
    </source>
</evidence>
<proteinExistence type="predicted"/>
<evidence type="ECO:0000256" key="4">
    <source>
        <dbReference type="ARBA" id="ARBA00023136"/>
    </source>
</evidence>
<protein>
    <recommendedName>
        <fullName evidence="10">SSD domain-containing protein</fullName>
    </recommendedName>
</protein>
<dbReference type="OrthoDB" id="5852218at2759"/>
<dbReference type="GO" id="GO:0022857">
    <property type="term" value="F:transmembrane transporter activity"/>
    <property type="evidence" value="ECO:0007669"/>
    <property type="project" value="TreeGrafter"/>
</dbReference>
<evidence type="ECO:0000256" key="3">
    <source>
        <dbReference type="ARBA" id="ARBA00022989"/>
    </source>
</evidence>
<feature type="transmembrane region" description="Helical" evidence="7">
    <location>
        <begin position="217"/>
        <end position="237"/>
    </location>
</feature>
<reference evidence="8 9" key="2">
    <citation type="journal article" date="2019" name="G3 (Bethesda)">
        <title>Hybrid Assembly of the Genome of the Entomopathogenic Nematode Steinernema carpocapsae Identifies the X-Chromosome.</title>
        <authorList>
            <person name="Serra L."/>
            <person name="Macchietto M."/>
            <person name="Macias-Munoz A."/>
            <person name="McGill C.J."/>
            <person name="Rodriguez I.M."/>
            <person name="Rodriguez B."/>
            <person name="Murad R."/>
            <person name="Mortazavi A."/>
        </authorList>
    </citation>
    <scope>NUCLEOTIDE SEQUENCE [LARGE SCALE GENOMIC DNA]</scope>
    <source>
        <strain evidence="8 9">ALL</strain>
    </source>
</reference>
<evidence type="ECO:0000313" key="9">
    <source>
        <dbReference type="Proteomes" id="UP000298663"/>
    </source>
</evidence>
<sequence length="275" mass="30964">MLGEFLRGHIPSAWSRRFSRSSSCSRNFFFRMNFARVEIPILGRTAFPGRRKNAKSGCGDRPSPQQGENRRNRIFVTNTPDSSPISNYDFVGCFLKFSRRHPLPTFYDFSVVPVDGPVFDKTTRRFRAYAVLCPSRHKFAPVYSDIKLLFDDLEKLRREIQSSHVKALQNTLVLSTADITKLYDLLHSLLYGTALSVAISVVVSAAVIVLTTFRLKLSAITIFCIGGVIMATVAVVLELGWTINVVEATVIVLTIEFRVSITPSTTRFLTDMPRM</sequence>
<comment type="subcellular location">
    <subcellularLocation>
        <location evidence="1">Membrane</location>
        <topology evidence="1">Multi-pass membrane protein</topology>
    </subcellularLocation>
</comment>
<comment type="caution">
    <text evidence="8">The sequence shown here is derived from an EMBL/GenBank/DDBJ whole genome shotgun (WGS) entry which is preliminary data.</text>
</comment>
<evidence type="ECO:0000256" key="6">
    <source>
        <dbReference type="SAM" id="MobiDB-lite"/>
    </source>
</evidence>
<dbReference type="Proteomes" id="UP000298663">
    <property type="component" value="Unassembled WGS sequence"/>
</dbReference>
<keyword evidence="4 7" id="KW-0472">Membrane</keyword>
<dbReference type="InterPro" id="IPR052081">
    <property type="entry name" value="Dispatched_Hh_regulator"/>
</dbReference>
<reference evidence="8 9" key="1">
    <citation type="journal article" date="2015" name="Genome Biol.">
        <title>Comparative genomics of Steinernema reveals deeply conserved gene regulatory networks.</title>
        <authorList>
            <person name="Dillman A.R."/>
            <person name="Macchietto M."/>
            <person name="Porter C.F."/>
            <person name="Rogers A."/>
            <person name="Williams B."/>
            <person name="Antoshechkin I."/>
            <person name="Lee M.M."/>
            <person name="Goodwin Z."/>
            <person name="Lu X."/>
            <person name="Lewis E.E."/>
            <person name="Goodrich-Blair H."/>
            <person name="Stock S.P."/>
            <person name="Adams B.J."/>
            <person name="Sternberg P.W."/>
            <person name="Mortazavi A."/>
        </authorList>
    </citation>
    <scope>NUCLEOTIDE SEQUENCE [LARGE SCALE GENOMIC DNA]</scope>
    <source>
        <strain evidence="8 9">ALL</strain>
    </source>
</reference>
<keyword evidence="3 7" id="KW-1133">Transmembrane helix</keyword>
<gene>
    <name evidence="8" type="ORF">L596_011682</name>
</gene>
<keyword evidence="9" id="KW-1185">Reference proteome</keyword>